<accession>A0A495RJS2</accession>
<sequence length="45" mass="5180">MNNLTFAGSAILVFWSSFLVRVTLHIDTILLLFTMRLYFTNKASL</sequence>
<keyword evidence="1" id="KW-0472">Membrane</keyword>
<evidence type="ECO:0000313" key="2">
    <source>
        <dbReference type="EMBL" id="RKS87792.1"/>
    </source>
</evidence>
<organism evidence="2 3">
    <name type="scientific">Orbus hercynius</name>
    <dbReference type="NCBI Taxonomy" id="593135"/>
    <lineage>
        <taxon>Bacteria</taxon>
        <taxon>Pseudomonadati</taxon>
        <taxon>Pseudomonadota</taxon>
        <taxon>Gammaproteobacteria</taxon>
        <taxon>Orbales</taxon>
        <taxon>Orbaceae</taxon>
        <taxon>Orbus</taxon>
    </lineage>
</organism>
<reference evidence="2 3" key="1">
    <citation type="submission" date="2018-10" db="EMBL/GenBank/DDBJ databases">
        <title>Genomic Encyclopedia of Type Strains, Phase IV (KMG-IV): sequencing the most valuable type-strain genomes for metagenomic binning, comparative biology and taxonomic classification.</title>
        <authorList>
            <person name="Goeker M."/>
        </authorList>
    </citation>
    <scope>NUCLEOTIDE SEQUENCE [LARGE SCALE GENOMIC DNA]</scope>
    <source>
        <strain evidence="2 3">DSM 22228</strain>
    </source>
</reference>
<name>A0A495RJS2_9GAMM</name>
<keyword evidence="3" id="KW-1185">Reference proteome</keyword>
<proteinExistence type="predicted"/>
<dbReference type="EMBL" id="RBWY01000001">
    <property type="protein sequence ID" value="RKS87792.1"/>
    <property type="molecule type" value="Genomic_DNA"/>
</dbReference>
<protein>
    <submittedName>
        <fullName evidence="2">Uncharacterized protein</fullName>
    </submittedName>
</protein>
<gene>
    <name evidence="2" type="ORF">DES39_1036</name>
</gene>
<keyword evidence="1" id="KW-1133">Transmembrane helix</keyword>
<feature type="transmembrane region" description="Helical" evidence="1">
    <location>
        <begin position="12"/>
        <end position="39"/>
    </location>
</feature>
<dbReference type="Proteomes" id="UP000278542">
    <property type="component" value="Unassembled WGS sequence"/>
</dbReference>
<evidence type="ECO:0000256" key="1">
    <source>
        <dbReference type="SAM" id="Phobius"/>
    </source>
</evidence>
<dbReference type="AlphaFoldDB" id="A0A495RJS2"/>
<keyword evidence="1" id="KW-0812">Transmembrane</keyword>
<evidence type="ECO:0000313" key="3">
    <source>
        <dbReference type="Proteomes" id="UP000278542"/>
    </source>
</evidence>
<comment type="caution">
    <text evidence="2">The sequence shown here is derived from an EMBL/GenBank/DDBJ whole genome shotgun (WGS) entry which is preliminary data.</text>
</comment>